<reference evidence="2 3" key="1">
    <citation type="submission" date="2014-04" db="EMBL/GenBank/DDBJ databases">
        <authorList>
            <consortium name="DOE Joint Genome Institute"/>
            <person name="Kuo A."/>
            <person name="Kohler A."/>
            <person name="Jargeat P."/>
            <person name="Nagy L.G."/>
            <person name="Floudas D."/>
            <person name="Copeland A."/>
            <person name="Barry K.W."/>
            <person name="Cichocki N."/>
            <person name="Veneault-Fourrey C."/>
            <person name="LaButti K."/>
            <person name="Lindquist E.A."/>
            <person name="Lipzen A."/>
            <person name="Lundell T."/>
            <person name="Morin E."/>
            <person name="Murat C."/>
            <person name="Sun H."/>
            <person name="Tunlid A."/>
            <person name="Henrissat B."/>
            <person name="Grigoriev I.V."/>
            <person name="Hibbett D.S."/>
            <person name="Martin F."/>
            <person name="Nordberg H.P."/>
            <person name="Cantor M.N."/>
            <person name="Hua S.X."/>
        </authorList>
    </citation>
    <scope>NUCLEOTIDE SEQUENCE [LARGE SCALE GENOMIC DNA]</scope>
    <source>
        <strain evidence="2 3">Ve08.2h10</strain>
    </source>
</reference>
<dbReference type="Proteomes" id="UP000054538">
    <property type="component" value="Unassembled WGS sequence"/>
</dbReference>
<evidence type="ECO:0000259" key="1">
    <source>
        <dbReference type="Pfam" id="PF22936"/>
    </source>
</evidence>
<dbReference type="AlphaFoldDB" id="A0A0D0BW79"/>
<reference evidence="3" key="2">
    <citation type="submission" date="2015-01" db="EMBL/GenBank/DDBJ databases">
        <title>Evolutionary Origins and Diversification of the Mycorrhizal Mutualists.</title>
        <authorList>
            <consortium name="DOE Joint Genome Institute"/>
            <consortium name="Mycorrhizal Genomics Consortium"/>
            <person name="Kohler A."/>
            <person name="Kuo A."/>
            <person name="Nagy L.G."/>
            <person name="Floudas D."/>
            <person name="Copeland A."/>
            <person name="Barry K.W."/>
            <person name="Cichocki N."/>
            <person name="Veneault-Fourrey C."/>
            <person name="LaButti K."/>
            <person name="Lindquist E.A."/>
            <person name="Lipzen A."/>
            <person name="Lundell T."/>
            <person name="Morin E."/>
            <person name="Murat C."/>
            <person name="Riley R."/>
            <person name="Ohm R."/>
            <person name="Sun H."/>
            <person name="Tunlid A."/>
            <person name="Henrissat B."/>
            <person name="Grigoriev I.V."/>
            <person name="Hibbett D.S."/>
            <person name="Martin F."/>
        </authorList>
    </citation>
    <scope>NUCLEOTIDE SEQUENCE [LARGE SCALE GENOMIC DNA]</scope>
    <source>
        <strain evidence="3">Ve08.2h10</strain>
    </source>
</reference>
<organism evidence="2 3">
    <name type="scientific">Paxillus rubicundulus Ve08.2h10</name>
    <dbReference type="NCBI Taxonomy" id="930991"/>
    <lineage>
        <taxon>Eukaryota</taxon>
        <taxon>Fungi</taxon>
        <taxon>Dikarya</taxon>
        <taxon>Basidiomycota</taxon>
        <taxon>Agaricomycotina</taxon>
        <taxon>Agaricomycetes</taxon>
        <taxon>Agaricomycetidae</taxon>
        <taxon>Boletales</taxon>
        <taxon>Paxilineae</taxon>
        <taxon>Paxillaceae</taxon>
        <taxon>Paxillus</taxon>
    </lineage>
</organism>
<dbReference type="InterPro" id="IPR054722">
    <property type="entry name" value="PolX-like_BBD"/>
</dbReference>
<dbReference type="OrthoDB" id="2928884at2759"/>
<proteinExistence type="predicted"/>
<gene>
    <name evidence="2" type="ORF">PAXRUDRAFT_18871</name>
</gene>
<dbReference type="HOGENOM" id="CLU_090729_0_0_1"/>
<feature type="domain" description="Retrovirus-related Pol polyprotein from transposon TNT 1-94-like beta-barrel" evidence="1">
    <location>
        <begin position="122"/>
        <end position="201"/>
    </location>
</feature>
<keyword evidence="3" id="KW-1185">Reference proteome</keyword>
<dbReference type="Pfam" id="PF22936">
    <property type="entry name" value="Pol_BBD"/>
    <property type="match status" value="1"/>
</dbReference>
<evidence type="ECO:0000313" key="2">
    <source>
        <dbReference type="EMBL" id="KIK75577.1"/>
    </source>
</evidence>
<evidence type="ECO:0000313" key="3">
    <source>
        <dbReference type="Proteomes" id="UP000054538"/>
    </source>
</evidence>
<sequence length="218" mass="24079">MFTSSVIDTIEDSKLTFNAVETQITLEVCLNPSGASNSTLKVPISPPPVCPTLPPALDKGVEKRRRRKKKEKANAMEDTLEVAPKTLEIANIVTEGVSKSLMAHILAYLLSKSKASGRSAIIINSGATSHMVPHWSWFWTYFPLVPPQPVAFKDNSTTSAIRIRTVTLFSTISRKKYEIILTNVLLILEFWISLISINHLSTTRLSTVFPASSSTCYV</sequence>
<accession>A0A0D0BW79</accession>
<dbReference type="InParanoid" id="A0A0D0BW79"/>
<protein>
    <recommendedName>
        <fullName evidence="1">Retrovirus-related Pol polyprotein from transposon TNT 1-94-like beta-barrel domain-containing protein</fullName>
    </recommendedName>
</protein>
<name>A0A0D0BW79_9AGAM</name>
<dbReference type="EMBL" id="KN828008">
    <property type="protein sequence ID" value="KIK75577.1"/>
    <property type="molecule type" value="Genomic_DNA"/>
</dbReference>